<reference evidence="1" key="1">
    <citation type="submission" date="2020-05" db="EMBL/GenBank/DDBJ databases">
        <title>WGS assembly of Panicum virgatum.</title>
        <authorList>
            <person name="Lovell J.T."/>
            <person name="Jenkins J."/>
            <person name="Shu S."/>
            <person name="Juenger T.E."/>
            <person name="Schmutz J."/>
        </authorList>
    </citation>
    <scope>NUCLEOTIDE SEQUENCE</scope>
    <source>
        <strain evidence="1">AP13</strain>
    </source>
</reference>
<evidence type="ECO:0000313" key="2">
    <source>
        <dbReference type="Proteomes" id="UP000823388"/>
    </source>
</evidence>
<name>A0A8T0VE30_PANVG</name>
<protein>
    <submittedName>
        <fullName evidence="1">Uncharacterized protein</fullName>
    </submittedName>
</protein>
<dbReference type="AlphaFoldDB" id="A0A8T0VE30"/>
<proteinExistence type="predicted"/>
<accession>A0A8T0VE30</accession>
<sequence>MQPPSTQMIRMEEVLFCQVTEGIKNITLPQAKGKNRAGFILTRSLDRLKALRSSNISFWALDQVRLTSPDKLSFS</sequence>
<evidence type="ECO:0000313" key="1">
    <source>
        <dbReference type="EMBL" id="KAG2632705.1"/>
    </source>
</evidence>
<keyword evidence="2" id="KW-1185">Reference proteome</keyword>
<dbReference type="Proteomes" id="UP000823388">
    <property type="component" value="Chromosome 2N"/>
</dbReference>
<comment type="caution">
    <text evidence="1">The sequence shown here is derived from an EMBL/GenBank/DDBJ whole genome shotgun (WGS) entry which is preliminary data.</text>
</comment>
<gene>
    <name evidence="1" type="ORF">PVAP13_2NG101703</name>
</gene>
<organism evidence="1 2">
    <name type="scientific">Panicum virgatum</name>
    <name type="common">Blackwell switchgrass</name>
    <dbReference type="NCBI Taxonomy" id="38727"/>
    <lineage>
        <taxon>Eukaryota</taxon>
        <taxon>Viridiplantae</taxon>
        <taxon>Streptophyta</taxon>
        <taxon>Embryophyta</taxon>
        <taxon>Tracheophyta</taxon>
        <taxon>Spermatophyta</taxon>
        <taxon>Magnoliopsida</taxon>
        <taxon>Liliopsida</taxon>
        <taxon>Poales</taxon>
        <taxon>Poaceae</taxon>
        <taxon>PACMAD clade</taxon>
        <taxon>Panicoideae</taxon>
        <taxon>Panicodae</taxon>
        <taxon>Paniceae</taxon>
        <taxon>Panicinae</taxon>
        <taxon>Panicum</taxon>
        <taxon>Panicum sect. Hiantes</taxon>
    </lineage>
</organism>
<dbReference type="EMBL" id="CM029040">
    <property type="protein sequence ID" value="KAG2632705.1"/>
    <property type="molecule type" value="Genomic_DNA"/>
</dbReference>